<dbReference type="InterPro" id="IPR000531">
    <property type="entry name" value="Beta-barrel_TonB"/>
</dbReference>
<dbReference type="SUPFAM" id="SSF56935">
    <property type="entry name" value="Porins"/>
    <property type="match status" value="1"/>
</dbReference>
<dbReference type="Gene3D" id="2.40.170.20">
    <property type="entry name" value="TonB-dependent receptor, beta-barrel domain"/>
    <property type="match status" value="1"/>
</dbReference>
<organism evidence="8 9">
    <name type="scientific">Sphingomonas hengshuiensis</name>
    <dbReference type="NCBI Taxonomy" id="1609977"/>
    <lineage>
        <taxon>Bacteria</taxon>
        <taxon>Pseudomonadati</taxon>
        <taxon>Pseudomonadota</taxon>
        <taxon>Alphaproteobacteria</taxon>
        <taxon>Sphingomonadales</taxon>
        <taxon>Sphingomonadaceae</taxon>
        <taxon>Sphingomonas</taxon>
    </lineage>
</organism>
<dbReference type="EMBL" id="CP010836">
    <property type="protein sequence ID" value="AJP70765.1"/>
    <property type="molecule type" value="Genomic_DNA"/>
</dbReference>
<dbReference type="InterPro" id="IPR036942">
    <property type="entry name" value="Beta-barrel_TonB_sf"/>
</dbReference>
<feature type="chain" id="PRO_5031405432" description="TonB-dependent receptor" evidence="5">
    <location>
        <begin position="26"/>
        <end position="1057"/>
    </location>
</feature>
<evidence type="ECO:0000256" key="5">
    <source>
        <dbReference type="SAM" id="SignalP"/>
    </source>
</evidence>
<accession>A0A7U5BEE1</accession>
<keyword evidence="2 4" id="KW-0472">Membrane</keyword>
<dbReference type="RefSeq" id="WP_044329994.1">
    <property type="nucleotide sequence ID" value="NZ_CP010836.1"/>
</dbReference>
<dbReference type="AlphaFoldDB" id="A0A7U5BEE1"/>
<dbReference type="InterPro" id="IPR037066">
    <property type="entry name" value="Plug_dom_sf"/>
</dbReference>
<name>A0A7U5BEE1_9SPHN</name>
<reference evidence="8 9" key="1">
    <citation type="journal article" date="2015" name="Int. J. Syst. Evol. Microbiol.">
        <title>Sphingomonas hengshuiensis sp. nov., isolated from lake wetland.</title>
        <authorList>
            <person name="Wei S."/>
            <person name="Wang T."/>
            <person name="Liu H."/>
            <person name="Zhang C."/>
            <person name="Guo J."/>
            <person name="Wang Q."/>
            <person name="Liang K."/>
            <person name="Zhang Z."/>
        </authorList>
    </citation>
    <scope>NUCLEOTIDE SEQUENCE [LARGE SCALE GENOMIC DNA]</scope>
    <source>
        <strain evidence="8 9">WHSC-8</strain>
    </source>
</reference>
<evidence type="ECO:0000256" key="3">
    <source>
        <dbReference type="ARBA" id="ARBA00023237"/>
    </source>
</evidence>
<feature type="signal peptide" evidence="5">
    <location>
        <begin position="1"/>
        <end position="25"/>
    </location>
</feature>
<evidence type="ECO:0008006" key="10">
    <source>
        <dbReference type="Google" id="ProtNLM"/>
    </source>
</evidence>
<dbReference type="NCBIfam" id="TIGR01782">
    <property type="entry name" value="TonB-Xanth-Caul"/>
    <property type="match status" value="1"/>
</dbReference>
<protein>
    <recommendedName>
        <fullName evidence="10">TonB-dependent receptor</fullName>
    </recommendedName>
</protein>
<sequence length="1057" mass="113820">MRIRIKTLLAVTSASIALLPGLAQAQQAASADDADAEIVVTGQRAAQKTAIETKKKSDVIMDSVSADEAGKLPDNSVTEVLQRVVGVNITRIQTGGSSENYLGEGTGLTVRGLDKIVSQLNGRDSFSAASGRNLAWEDIPPELAQGVDVNKSASADLPEGGFGGTVNLRTRQPFDFKGRTINASIDANYADYAQKAHPGGNILLSDRWTTPIGEFGLLINAAYSDLATKADGVQVSPYFPQVYNPSFTSTNETRLPYLGDAGSTEVYVPGGVNFNQNEYDRKRLGLYAAAQYRPNDRLTFFLTGFRSEYRLKSVLHSMYADTSGVTVLSPNSTNTFDENGGLTSTTGLSSFLYIAPSGSGSAVGLGTASGWAYQPMPYVFQTSQSVQKNVTSDISFGADWDPSDRLKFKFAYQYVDSTSTSSDKAAYAYAYLPGYGLTLGSYGSSALPQVTLSSQTPDLTNAANYGWLATMDHLRDDRGHEHAGYIDGSYILGDGLFRSIKFGAKVTFRRERDNETLWNYKALTPPFGVGINSDGQYQALSSFSPPAFSYLSTSNSAWSELFNLGSLFHGQTSLPSSAYFPSLALLNTDFGTVHSAIGAPGDTTETVTYQPGSLSTQREDTQAVYALTNFRSEANGFMPFRGNIGVRLVHYDYYSSGSVISLGFPTPVSLMPVTGYVAPGAEGSIVNNGQYQGNTVQFTSADTAIPNAGGRSGFMALPSLNILLEPMAEVQVRLAASKGMSRPTFAQLNPRGSLYGTYAGTYVSHFSGNQGNPNLKPETAEQFDASFEWYPGSGGLVHLAAFYKRIHNYISTQAVTVPYTLETYVSGGVAGTVNGQGNAGCASVVYGAYCPQTVNAVMIQPFNETEVATIKGLEFGLQKYATFLPGPFDGLGVNFNYTYIDSHQPGALAYDIKGNRINGLPLTGLSKNTLNLAMLYDKGPLSLRVAYNWRDSFLVSTAAYQTSGSYNYINDLAPVNGQTAGQQGTVITYALPVFQYPSGTLDVNFSYKISDNVTWVVQGANLTQPTVRLYMGTGTGRYNRSWYTSDRRYTTSIRITL</sequence>
<feature type="domain" description="TonB-dependent receptor-like beta-barrel" evidence="6">
    <location>
        <begin position="456"/>
        <end position="1022"/>
    </location>
</feature>
<dbReference type="Proteomes" id="UP000032300">
    <property type="component" value="Chromosome"/>
</dbReference>
<comment type="subcellular location">
    <subcellularLocation>
        <location evidence="1 4">Cell outer membrane</location>
    </subcellularLocation>
</comment>
<dbReference type="Pfam" id="PF00593">
    <property type="entry name" value="TonB_dep_Rec_b-barrel"/>
    <property type="match status" value="1"/>
</dbReference>
<evidence type="ECO:0000256" key="4">
    <source>
        <dbReference type="RuleBase" id="RU003357"/>
    </source>
</evidence>
<dbReference type="Pfam" id="PF07715">
    <property type="entry name" value="Plug"/>
    <property type="match status" value="1"/>
</dbReference>
<evidence type="ECO:0000313" key="9">
    <source>
        <dbReference type="Proteomes" id="UP000032300"/>
    </source>
</evidence>
<keyword evidence="3" id="KW-0998">Cell outer membrane</keyword>
<dbReference type="KEGG" id="sphi:TS85_01375"/>
<keyword evidence="5" id="KW-0732">Signal</keyword>
<dbReference type="PANTHER" id="PTHR40980">
    <property type="entry name" value="PLUG DOMAIN-CONTAINING PROTEIN"/>
    <property type="match status" value="1"/>
</dbReference>
<evidence type="ECO:0000256" key="1">
    <source>
        <dbReference type="ARBA" id="ARBA00004442"/>
    </source>
</evidence>
<keyword evidence="4" id="KW-0798">TonB box</keyword>
<proteinExistence type="inferred from homology"/>
<comment type="similarity">
    <text evidence="4">Belongs to the TonB-dependent receptor family.</text>
</comment>
<dbReference type="Gene3D" id="2.170.130.10">
    <property type="entry name" value="TonB-dependent receptor, plug domain"/>
    <property type="match status" value="1"/>
</dbReference>
<dbReference type="InterPro" id="IPR010104">
    <property type="entry name" value="TonB_rcpt_bac"/>
</dbReference>
<evidence type="ECO:0000313" key="8">
    <source>
        <dbReference type="EMBL" id="AJP70765.1"/>
    </source>
</evidence>
<dbReference type="PANTHER" id="PTHR40980:SF3">
    <property type="entry name" value="TONB-DEPENDENT RECEPTOR-LIKE BETA-BARREL DOMAIN-CONTAINING PROTEIN"/>
    <property type="match status" value="1"/>
</dbReference>
<keyword evidence="9" id="KW-1185">Reference proteome</keyword>
<evidence type="ECO:0000256" key="2">
    <source>
        <dbReference type="ARBA" id="ARBA00023136"/>
    </source>
</evidence>
<dbReference type="GO" id="GO:0009279">
    <property type="term" value="C:cell outer membrane"/>
    <property type="evidence" value="ECO:0007669"/>
    <property type="project" value="UniProtKB-SubCell"/>
</dbReference>
<reference evidence="8 9" key="2">
    <citation type="submission" date="2015-02" db="EMBL/GenBank/DDBJ databases">
        <title>The complete genome of Sphingomonas hengshuiensis sp. WHSC-8 isolated from soil of Hengshui Lake.</title>
        <authorList>
            <person name="Wei S."/>
            <person name="Guo J."/>
            <person name="Su C."/>
            <person name="Wu R."/>
            <person name="Zhang Z."/>
            <person name="Liang K."/>
            <person name="Li H."/>
            <person name="Wang T."/>
            <person name="Liu H."/>
            <person name="Zhang C."/>
            <person name="Li Z."/>
            <person name="Wang Q."/>
            <person name="Meng J."/>
        </authorList>
    </citation>
    <scope>NUCLEOTIDE SEQUENCE [LARGE SCALE GENOMIC DNA]</scope>
    <source>
        <strain evidence="8 9">WHSC-8</strain>
    </source>
</reference>
<gene>
    <name evidence="8" type="ORF">TS85_01375</name>
</gene>
<evidence type="ECO:0000259" key="6">
    <source>
        <dbReference type="Pfam" id="PF00593"/>
    </source>
</evidence>
<dbReference type="InterPro" id="IPR012910">
    <property type="entry name" value="Plug_dom"/>
</dbReference>
<feature type="domain" description="TonB-dependent receptor plug" evidence="7">
    <location>
        <begin position="54"/>
        <end position="165"/>
    </location>
</feature>
<evidence type="ECO:0000259" key="7">
    <source>
        <dbReference type="Pfam" id="PF07715"/>
    </source>
</evidence>